<dbReference type="GO" id="GO:0003677">
    <property type="term" value="F:DNA binding"/>
    <property type="evidence" value="ECO:0007669"/>
    <property type="project" value="UniProtKB-KW"/>
</dbReference>
<dbReference type="PANTHER" id="PTHR30579">
    <property type="entry name" value="TRANSCRIPTIONAL REGULATOR"/>
    <property type="match status" value="1"/>
</dbReference>
<protein>
    <submittedName>
        <fullName evidence="6">DNA-binding transcriptional regulator, LysR family</fullName>
    </submittedName>
</protein>
<accession>A0A0K6IG26</accession>
<dbReference type="InterPro" id="IPR000847">
    <property type="entry name" value="LysR_HTH_N"/>
</dbReference>
<dbReference type="InterPro" id="IPR005119">
    <property type="entry name" value="LysR_subst-bd"/>
</dbReference>
<dbReference type="EMBL" id="CYHG01000001">
    <property type="protein sequence ID" value="CUB02317.1"/>
    <property type="molecule type" value="Genomic_DNA"/>
</dbReference>
<dbReference type="Pfam" id="PF03466">
    <property type="entry name" value="LysR_substrate"/>
    <property type="match status" value="1"/>
</dbReference>
<dbReference type="GO" id="GO:0003700">
    <property type="term" value="F:DNA-binding transcription factor activity"/>
    <property type="evidence" value="ECO:0007669"/>
    <property type="project" value="InterPro"/>
</dbReference>
<keyword evidence="2" id="KW-0805">Transcription regulation</keyword>
<organism evidence="6 7">
    <name type="scientific">Marinomonas fungiae</name>
    <dbReference type="NCBI Taxonomy" id="1137284"/>
    <lineage>
        <taxon>Bacteria</taxon>
        <taxon>Pseudomonadati</taxon>
        <taxon>Pseudomonadota</taxon>
        <taxon>Gammaproteobacteria</taxon>
        <taxon>Oceanospirillales</taxon>
        <taxon>Oceanospirillaceae</taxon>
        <taxon>Marinomonas</taxon>
    </lineage>
</organism>
<dbReference type="SUPFAM" id="SSF46785">
    <property type="entry name" value="Winged helix' DNA-binding domain"/>
    <property type="match status" value="1"/>
</dbReference>
<dbReference type="Proteomes" id="UP000182769">
    <property type="component" value="Unassembled WGS sequence"/>
</dbReference>
<dbReference type="Gene3D" id="1.10.10.10">
    <property type="entry name" value="Winged helix-like DNA-binding domain superfamily/Winged helix DNA-binding domain"/>
    <property type="match status" value="1"/>
</dbReference>
<feature type="domain" description="HTH lysR-type" evidence="5">
    <location>
        <begin position="4"/>
        <end position="61"/>
    </location>
</feature>
<dbReference type="InterPro" id="IPR050176">
    <property type="entry name" value="LTTR"/>
</dbReference>
<dbReference type="STRING" id="1137284.GCA_001418205_00148"/>
<dbReference type="SUPFAM" id="SSF53850">
    <property type="entry name" value="Periplasmic binding protein-like II"/>
    <property type="match status" value="1"/>
</dbReference>
<dbReference type="PROSITE" id="PS50931">
    <property type="entry name" value="HTH_LYSR"/>
    <property type="match status" value="1"/>
</dbReference>
<dbReference type="InterPro" id="IPR036390">
    <property type="entry name" value="WH_DNA-bd_sf"/>
</dbReference>
<evidence type="ECO:0000313" key="6">
    <source>
        <dbReference type="EMBL" id="CUB02317.1"/>
    </source>
</evidence>
<proteinExistence type="inferred from homology"/>
<evidence type="ECO:0000256" key="3">
    <source>
        <dbReference type="ARBA" id="ARBA00023125"/>
    </source>
</evidence>
<evidence type="ECO:0000256" key="2">
    <source>
        <dbReference type="ARBA" id="ARBA00023015"/>
    </source>
</evidence>
<keyword evidence="3 6" id="KW-0238">DNA-binding</keyword>
<dbReference type="AlphaFoldDB" id="A0A0K6IG26"/>
<name>A0A0K6IG26_9GAMM</name>
<keyword evidence="4" id="KW-0804">Transcription</keyword>
<dbReference type="Gene3D" id="3.40.190.10">
    <property type="entry name" value="Periplasmic binding protein-like II"/>
    <property type="match status" value="2"/>
</dbReference>
<dbReference type="Pfam" id="PF00126">
    <property type="entry name" value="HTH_1"/>
    <property type="match status" value="1"/>
</dbReference>
<evidence type="ECO:0000256" key="1">
    <source>
        <dbReference type="ARBA" id="ARBA00009437"/>
    </source>
</evidence>
<reference evidence="7" key="1">
    <citation type="submission" date="2015-08" db="EMBL/GenBank/DDBJ databases">
        <authorList>
            <person name="Varghese N."/>
        </authorList>
    </citation>
    <scope>NUCLEOTIDE SEQUENCE [LARGE SCALE GENOMIC DNA]</scope>
    <source>
        <strain evidence="7">JCM 18476</strain>
    </source>
</reference>
<dbReference type="OrthoDB" id="5723059at2"/>
<evidence type="ECO:0000256" key="4">
    <source>
        <dbReference type="ARBA" id="ARBA00023163"/>
    </source>
</evidence>
<dbReference type="InterPro" id="IPR036388">
    <property type="entry name" value="WH-like_DNA-bd_sf"/>
</dbReference>
<dbReference type="RefSeq" id="WP_055461295.1">
    <property type="nucleotide sequence ID" value="NZ_CYHG01000001.1"/>
</dbReference>
<evidence type="ECO:0000313" key="7">
    <source>
        <dbReference type="Proteomes" id="UP000182769"/>
    </source>
</evidence>
<keyword evidence="7" id="KW-1185">Reference proteome</keyword>
<sequence length="298" mass="33239">MRDLPINLLRTFMVVADTLNLTEAAKQLHKAPSTVSMQLNRLEELVANPLMERGQHGVRLTAVGLLLKNHAQQLLNLHDQIVGSFQNMDIGGVVRLGTHDQYASRALAPILQEFILSYPEAELEAFCDYRPDHLIDMLERGRLDIALVERKAGTEGGLRLRRDRLVWIRGKNHFVHTQAVLPLVVFEEGCIHRRYACEALDAAGIPYRVAFTSQSRMGVLAAVRAGIGVAIIPHHTVEDDLAIITHELPTLPETDMTLMISPKVNEATRRLENIILESPVFNPMGNGVTTPEDAVIEY</sequence>
<comment type="similarity">
    <text evidence="1">Belongs to the LysR transcriptional regulatory family.</text>
</comment>
<evidence type="ECO:0000259" key="5">
    <source>
        <dbReference type="PROSITE" id="PS50931"/>
    </source>
</evidence>
<dbReference type="PANTHER" id="PTHR30579:SF7">
    <property type="entry name" value="HTH-TYPE TRANSCRIPTIONAL REGULATOR LRHA-RELATED"/>
    <property type="match status" value="1"/>
</dbReference>
<gene>
    <name evidence="6" type="ORF">Ga0061065_101150</name>
</gene>